<evidence type="ECO:0000256" key="8">
    <source>
        <dbReference type="ARBA" id="ARBA00022723"/>
    </source>
</evidence>
<dbReference type="PANTHER" id="PTHR14009">
    <property type="entry name" value="LEUCINE ZIPPER-EF-HAND CONTAINING TRANSMEMBRANE PROTEIN"/>
    <property type="match status" value="1"/>
</dbReference>
<dbReference type="InterPro" id="IPR002048">
    <property type="entry name" value="EF_hand_dom"/>
</dbReference>
<dbReference type="Pfam" id="PF07766">
    <property type="entry name" value="LETM1_RBD"/>
    <property type="match status" value="1"/>
</dbReference>
<keyword evidence="6" id="KW-0109">Calcium transport</keyword>
<evidence type="ECO:0000256" key="3">
    <source>
        <dbReference type="ARBA" id="ARBA00020557"/>
    </source>
</evidence>
<dbReference type="GO" id="GO:0043022">
    <property type="term" value="F:ribosome binding"/>
    <property type="evidence" value="ECO:0007669"/>
    <property type="project" value="InterPro"/>
</dbReference>
<comment type="similarity">
    <text evidence="2">Belongs to the LETM1 family.</text>
</comment>
<dbReference type="InterPro" id="IPR059005">
    <property type="entry name" value="LETM1_C"/>
</dbReference>
<evidence type="ECO:0000256" key="11">
    <source>
        <dbReference type="ARBA" id="ARBA00022946"/>
    </source>
</evidence>
<keyword evidence="13 19" id="KW-0175">Coiled coil</keyword>
<evidence type="ECO:0000256" key="20">
    <source>
        <dbReference type="SAM" id="MobiDB-lite"/>
    </source>
</evidence>
<keyword evidence="9" id="KW-0999">Mitochondrion inner membrane</keyword>
<organism evidence="24 25">
    <name type="scientific">Mortierella alpina</name>
    <name type="common">Oleaginous fungus</name>
    <name type="synonym">Mortierella renispora</name>
    <dbReference type="NCBI Taxonomy" id="64518"/>
    <lineage>
        <taxon>Eukaryota</taxon>
        <taxon>Fungi</taxon>
        <taxon>Fungi incertae sedis</taxon>
        <taxon>Mucoromycota</taxon>
        <taxon>Mortierellomycotina</taxon>
        <taxon>Mortierellomycetes</taxon>
        <taxon>Mortierellales</taxon>
        <taxon>Mortierellaceae</taxon>
        <taxon>Mortierella</taxon>
    </lineage>
</organism>
<feature type="domain" description="Letm1 RBD" evidence="23">
    <location>
        <begin position="245"/>
        <end position="442"/>
    </location>
</feature>
<sequence>MRNTPCCAPVLGTSLTTPCFIQVCSSLSSTYPRFGHHHPQTTASSAHAFFYSSTSPFPFLAPRRTALTLRLLRPFEPQNHKPQSLLRSAMALEKETLASISADMARVRAAQTAKYTTNAAQRVAAASATGSIGPGAAADAQPKKSLWMRVKKELIHYWDGTKLLGKEIKISTKLANRLLHGQKLTRREQKQLRRTTNDLLRLIPFSVFVIVPFMEFLLPVALKLFPNMLPSTFEDKFAKEEKRRKLLKMRLEMAAFLQETIEASGIPGSEQAVAAKEFGDMFRKVRNSGEQASTEELIRVAKLFRDELTLDHLSRPQLVSISRYMNLNAFGTDNFLRHLLRIKMNSIKRDDKLIMSEGVETLTSHELQAACQSRGIGTNSVSDTRLQSELAQWLELHLTYAIPSSLLILSRAFSFSDNPSSSSNRVSSVFPPLQATLSSLPNNLLTEAELDLSEIEGAATAKQKLEVLEQQEELIAEEKAQEEKYRWWIHQHPKNVSWIALLEPRIDLTPATTATSEPSSTSRLTVTPSALPPLPPPPPLLVTDTLEHAMTAQDGTLDTSSSGTMVPAKDRTQQVVATHRDDENEEEQTRLTKLQLLELREALYVMSSRSAVLEEREKLKDLKEDRMDYKADIESLAQAAHRQEHKAARRLGDRLEKMISKLDQELEAFDAVIGNKLQAFQTNERGEVTVADLEAALKVIRHAPAEENIKQIVQRLDADGDGLVLLDHIVQLADWVQQEEGHGVLLGELGIQRAGKGMNEPKHLRKEDILKDT</sequence>
<evidence type="ECO:0000259" key="22">
    <source>
        <dbReference type="PROSITE" id="PS50222"/>
    </source>
</evidence>
<dbReference type="InterPro" id="IPR044202">
    <property type="entry name" value="LETM1/MDM38-like"/>
</dbReference>
<evidence type="ECO:0000256" key="4">
    <source>
        <dbReference type="ARBA" id="ARBA00022448"/>
    </source>
</evidence>
<keyword evidence="14" id="KW-0406">Ion transport</keyword>
<dbReference type="Gene3D" id="1.10.238.10">
    <property type="entry name" value="EF-hand"/>
    <property type="match status" value="1"/>
</dbReference>
<keyword evidence="15 18" id="KW-0496">Mitochondrion</keyword>
<evidence type="ECO:0000256" key="19">
    <source>
        <dbReference type="SAM" id="Coils"/>
    </source>
</evidence>
<feature type="compositionally biased region" description="Pro residues" evidence="20">
    <location>
        <begin position="530"/>
        <end position="540"/>
    </location>
</feature>
<name>A0A9P8A9Z1_MORAP</name>
<feature type="transmembrane region" description="Helical" evidence="21">
    <location>
        <begin position="199"/>
        <end position="222"/>
    </location>
</feature>
<gene>
    <name evidence="24" type="ORF">KVV02_006495</name>
</gene>
<evidence type="ECO:0000256" key="1">
    <source>
        <dbReference type="ARBA" id="ARBA00004434"/>
    </source>
</evidence>
<keyword evidence="4" id="KW-0813">Transport</keyword>
<evidence type="ECO:0000256" key="16">
    <source>
        <dbReference type="ARBA" id="ARBA00023136"/>
    </source>
</evidence>
<dbReference type="AlphaFoldDB" id="A0A9P8A9Z1"/>
<evidence type="ECO:0000256" key="17">
    <source>
        <dbReference type="ARBA" id="ARBA00031360"/>
    </source>
</evidence>
<dbReference type="PROSITE" id="PS51758">
    <property type="entry name" value="LETM1_RBD"/>
    <property type="match status" value="1"/>
</dbReference>
<dbReference type="Pfam" id="PF26561">
    <property type="entry name" value="LETM1_C"/>
    <property type="match status" value="1"/>
</dbReference>
<keyword evidence="5" id="KW-0050">Antiport</keyword>
<feature type="compositionally biased region" description="Low complexity" evidence="20">
    <location>
        <begin position="511"/>
        <end position="522"/>
    </location>
</feature>
<evidence type="ECO:0000313" key="24">
    <source>
        <dbReference type="EMBL" id="KAG9327018.1"/>
    </source>
</evidence>
<dbReference type="GO" id="GO:0005509">
    <property type="term" value="F:calcium ion binding"/>
    <property type="evidence" value="ECO:0007669"/>
    <property type="project" value="InterPro"/>
</dbReference>
<keyword evidence="12 21" id="KW-1133">Transmembrane helix</keyword>
<comment type="caution">
    <text evidence="24">The sequence shown here is derived from an EMBL/GenBank/DDBJ whole genome shotgun (WGS) entry which is preliminary data.</text>
</comment>
<accession>A0A9P8A9Z1</accession>
<protein>
    <recommendedName>
        <fullName evidence="3">Mitochondrial proton/calcium exchanger protein</fullName>
    </recommendedName>
    <alternativeName>
        <fullName evidence="17">Leucine zipper-EF-hand-containing transmembrane protein 1</fullName>
    </alternativeName>
</protein>
<comment type="subcellular location">
    <subcellularLocation>
        <location evidence="1">Mitochondrion inner membrane</location>
        <topology evidence="1">Single-pass membrane protein</topology>
    </subcellularLocation>
</comment>
<dbReference type="InterPro" id="IPR011992">
    <property type="entry name" value="EF-hand-dom_pair"/>
</dbReference>
<keyword evidence="8" id="KW-0479">Metal-binding</keyword>
<evidence type="ECO:0000256" key="13">
    <source>
        <dbReference type="ARBA" id="ARBA00023054"/>
    </source>
</evidence>
<feature type="region of interest" description="Disordered" evidence="20">
    <location>
        <begin position="511"/>
        <end position="542"/>
    </location>
</feature>
<evidence type="ECO:0000256" key="18">
    <source>
        <dbReference type="PROSITE-ProRule" id="PRU01094"/>
    </source>
</evidence>
<keyword evidence="10" id="KW-0106">Calcium</keyword>
<dbReference type="GO" id="GO:0030003">
    <property type="term" value="P:intracellular monoatomic cation homeostasis"/>
    <property type="evidence" value="ECO:0007669"/>
    <property type="project" value="TreeGrafter"/>
</dbReference>
<evidence type="ECO:0000256" key="14">
    <source>
        <dbReference type="ARBA" id="ARBA00023065"/>
    </source>
</evidence>
<feature type="domain" description="EF-hand" evidence="22">
    <location>
        <begin position="704"/>
        <end position="739"/>
    </location>
</feature>
<evidence type="ECO:0000256" key="12">
    <source>
        <dbReference type="ARBA" id="ARBA00022989"/>
    </source>
</evidence>
<dbReference type="EMBL" id="JAIFTL010000010">
    <property type="protein sequence ID" value="KAG9327018.1"/>
    <property type="molecule type" value="Genomic_DNA"/>
</dbReference>
<evidence type="ECO:0000256" key="7">
    <source>
        <dbReference type="ARBA" id="ARBA00022692"/>
    </source>
</evidence>
<proteinExistence type="inferred from homology"/>
<evidence type="ECO:0000256" key="21">
    <source>
        <dbReference type="SAM" id="Phobius"/>
    </source>
</evidence>
<dbReference type="SUPFAM" id="SSF47473">
    <property type="entry name" value="EF-hand"/>
    <property type="match status" value="1"/>
</dbReference>
<evidence type="ECO:0000259" key="23">
    <source>
        <dbReference type="PROSITE" id="PS51758"/>
    </source>
</evidence>
<dbReference type="PROSITE" id="PS50222">
    <property type="entry name" value="EF_HAND_2"/>
    <property type="match status" value="1"/>
</dbReference>
<keyword evidence="7 21" id="KW-0812">Transmembrane</keyword>
<keyword evidence="16 21" id="KW-0472">Membrane</keyword>
<dbReference type="Proteomes" id="UP000717515">
    <property type="component" value="Unassembled WGS sequence"/>
</dbReference>
<dbReference type="PANTHER" id="PTHR14009:SF1">
    <property type="entry name" value="MITOCHONDRIAL PROTON_CALCIUM EXCHANGER PROTEIN"/>
    <property type="match status" value="1"/>
</dbReference>
<evidence type="ECO:0000256" key="15">
    <source>
        <dbReference type="ARBA" id="ARBA00023128"/>
    </source>
</evidence>
<evidence type="ECO:0000313" key="25">
    <source>
        <dbReference type="Proteomes" id="UP000717515"/>
    </source>
</evidence>
<dbReference type="GO" id="GO:0005743">
    <property type="term" value="C:mitochondrial inner membrane"/>
    <property type="evidence" value="ECO:0007669"/>
    <property type="project" value="UniProtKB-SubCell"/>
</dbReference>
<keyword evidence="11" id="KW-0809">Transit peptide</keyword>
<dbReference type="InterPro" id="IPR033122">
    <property type="entry name" value="LETM1-like_RBD"/>
</dbReference>
<dbReference type="GO" id="GO:0015297">
    <property type="term" value="F:antiporter activity"/>
    <property type="evidence" value="ECO:0007669"/>
    <property type="project" value="UniProtKB-KW"/>
</dbReference>
<evidence type="ECO:0000256" key="5">
    <source>
        <dbReference type="ARBA" id="ARBA00022449"/>
    </source>
</evidence>
<reference evidence="24" key="1">
    <citation type="submission" date="2021-07" db="EMBL/GenBank/DDBJ databases">
        <title>Draft genome of Mortierella alpina, strain LL118, isolated from an aspen leaf litter sample.</title>
        <authorList>
            <person name="Yang S."/>
            <person name="Vinatzer B.A."/>
        </authorList>
    </citation>
    <scope>NUCLEOTIDE SEQUENCE</scope>
    <source>
        <strain evidence="24">LL118</strain>
    </source>
</reference>
<evidence type="ECO:0000256" key="2">
    <source>
        <dbReference type="ARBA" id="ARBA00009584"/>
    </source>
</evidence>
<feature type="coiled-coil region" evidence="19">
    <location>
        <begin position="612"/>
        <end position="639"/>
    </location>
</feature>
<evidence type="ECO:0000256" key="6">
    <source>
        <dbReference type="ARBA" id="ARBA00022568"/>
    </source>
</evidence>
<evidence type="ECO:0000256" key="9">
    <source>
        <dbReference type="ARBA" id="ARBA00022792"/>
    </source>
</evidence>
<evidence type="ECO:0000256" key="10">
    <source>
        <dbReference type="ARBA" id="ARBA00022837"/>
    </source>
</evidence>